<dbReference type="AlphaFoldDB" id="A0AAV3Z7D5"/>
<proteinExistence type="predicted"/>
<evidence type="ECO:0000313" key="3">
    <source>
        <dbReference type="Proteomes" id="UP000735302"/>
    </source>
</evidence>
<evidence type="ECO:0000313" key="2">
    <source>
        <dbReference type="EMBL" id="GFN90382.1"/>
    </source>
</evidence>
<feature type="compositionally biased region" description="Basic and acidic residues" evidence="1">
    <location>
        <begin position="71"/>
        <end position="88"/>
    </location>
</feature>
<comment type="caution">
    <text evidence="2">The sequence shown here is derived from an EMBL/GenBank/DDBJ whole genome shotgun (WGS) entry which is preliminary data.</text>
</comment>
<gene>
    <name evidence="2" type="ORF">PoB_001688800</name>
</gene>
<accession>A0AAV3Z7D5</accession>
<feature type="compositionally biased region" description="Acidic residues" evidence="1">
    <location>
        <begin position="99"/>
        <end position="111"/>
    </location>
</feature>
<organism evidence="2 3">
    <name type="scientific">Plakobranchus ocellatus</name>
    <dbReference type="NCBI Taxonomy" id="259542"/>
    <lineage>
        <taxon>Eukaryota</taxon>
        <taxon>Metazoa</taxon>
        <taxon>Spiralia</taxon>
        <taxon>Lophotrochozoa</taxon>
        <taxon>Mollusca</taxon>
        <taxon>Gastropoda</taxon>
        <taxon>Heterobranchia</taxon>
        <taxon>Euthyneura</taxon>
        <taxon>Panpulmonata</taxon>
        <taxon>Sacoglossa</taxon>
        <taxon>Placobranchoidea</taxon>
        <taxon>Plakobranchidae</taxon>
        <taxon>Plakobranchus</taxon>
    </lineage>
</organism>
<protein>
    <submittedName>
        <fullName evidence="2">Uncharacterized protein</fullName>
    </submittedName>
</protein>
<name>A0AAV3Z7D5_9GAST</name>
<dbReference type="EMBL" id="BLXT01002034">
    <property type="protein sequence ID" value="GFN90382.1"/>
    <property type="molecule type" value="Genomic_DNA"/>
</dbReference>
<dbReference type="Proteomes" id="UP000735302">
    <property type="component" value="Unassembled WGS sequence"/>
</dbReference>
<feature type="region of interest" description="Disordered" evidence="1">
    <location>
        <begin position="34"/>
        <end position="126"/>
    </location>
</feature>
<feature type="compositionally biased region" description="Acidic residues" evidence="1">
    <location>
        <begin position="34"/>
        <end position="48"/>
    </location>
</feature>
<keyword evidence="3" id="KW-1185">Reference proteome</keyword>
<evidence type="ECO:0000256" key="1">
    <source>
        <dbReference type="SAM" id="MobiDB-lite"/>
    </source>
</evidence>
<sequence length="186" mass="21236">MNAHKGTSTQTINLHMKARTCERKISVWLVLEVEEEEEEDDDEEEEAEGYNIASPQQGDLRLLGPPSGRGADGRARTRDRRVPTDLRADSQATVPRTPEEEEEGEEEEKKEEEEHLNNMSESEENENALTEMMTMERYILAPNVQGKKQYSGKLALVTCENRRSQNKSGLFCVEMSSELSYLHFIT</sequence>
<reference evidence="2 3" key="1">
    <citation type="journal article" date="2021" name="Elife">
        <title>Chloroplast acquisition without the gene transfer in kleptoplastic sea slugs, Plakobranchus ocellatus.</title>
        <authorList>
            <person name="Maeda T."/>
            <person name="Takahashi S."/>
            <person name="Yoshida T."/>
            <person name="Shimamura S."/>
            <person name="Takaki Y."/>
            <person name="Nagai Y."/>
            <person name="Toyoda A."/>
            <person name="Suzuki Y."/>
            <person name="Arimoto A."/>
            <person name="Ishii H."/>
            <person name="Satoh N."/>
            <person name="Nishiyama T."/>
            <person name="Hasebe M."/>
            <person name="Maruyama T."/>
            <person name="Minagawa J."/>
            <person name="Obokata J."/>
            <person name="Shigenobu S."/>
        </authorList>
    </citation>
    <scope>NUCLEOTIDE SEQUENCE [LARGE SCALE GENOMIC DNA]</scope>
</reference>